<organism evidence="1 2">
    <name type="scientific">Yimella lutea</name>
    <dbReference type="NCBI Taxonomy" id="587872"/>
    <lineage>
        <taxon>Bacteria</taxon>
        <taxon>Bacillati</taxon>
        <taxon>Actinomycetota</taxon>
        <taxon>Actinomycetes</taxon>
        <taxon>Micrococcales</taxon>
        <taxon>Dermacoccaceae</taxon>
        <taxon>Yimella</taxon>
    </lineage>
</organism>
<dbReference type="EMBL" id="VFMO01000001">
    <property type="protein sequence ID" value="TQJ13991.1"/>
    <property type="molecule type" value="Genomic_DNA"/>
</dbReference>
<dbReference type="Proteomes" id="UP000320806">
    <property type="component" value="Unassembled WGS sequence"/>
</dbReference>
<reference evidence="1 2" key="1">
    <citation type="submission" date="2019-06" db="EMBL/GenBank/DDBJ databases">
        <title>Sequencing the genomes of 1000 actinobacteria strains.</title>
        <authorList>
            <person name="Klenk H.-P."/>
        </authorList>
    </citation>
    <scope>NUCLEOTIDE SEQUENCE [LARGE SCALE GENOMIC DNA]</scope>
    <source>
        <strain evidence="1 2">DSM 19828</strain>
    </source>
</reference>
<evidence type="ECO:0000313" key="1">
    <source>
        <dbReference type="EMBL" id="TQJ13991.1"/>
    </source>
</evidence>
<comment type="caution">
    <text evidence="1">The sequence shown here is derived from an EMBL/GenBank/DDBJ whole genome shotgun (WGS) entry which is preliminary data.</text>
</comment>
<keyword evidence="2" id="KW-1185">Reference proteome</keyword>
<name>A0A542EF90_9MICO</name>
<accession>A0A542EF90</accession>
<protein>
    <recommendedName>
        <fullName evidence="3">3-methyladenine DNA glycosylase</fullName>
    </recommendedName>
</protein>
<gene>
    <name evidence="1" type="ORF">FB459_1429</name>
</gene>
<evidence type="ECO:0008006" key="3">
    <source>
        <dbReference type="Google" id="ProtNLM"/>
    </source>
</evidence>
<proteinExistence type="predicted"/>
<evidence type="ECO:0000313" key="2">
    <source>
        <dbReference type="Proteomes" id="UP000320806"/>
    </source>
</evidence>
<sequence>MLSWRGVIWLTLPRRTFPGSDFPAAFAPDYRARVAQVLSQDDWRARSLAHERRVDASVAAHIHRRDRGLKHPIDDFLFQYYPFKPSHLRVWHPGAGVVLDGAQERSDWAFYRVDDGGASVDVPAFIERKGEVLELAHRLLSVTSERPMQLSCFGMHEWAMAYRTPADEVRHAQLPLRLGHAGTDDVVDSHDLRCTHFDAYRFFTPDAVPRNSAVLERDSQANFEQPGCLHAGMDLYKWAFKLSPLVPSELVMDCFDLAREIRLLDMRASPYDVTSLGHTPVAVETPEGKAEYVRQQRAFADRARPLRQRLLAVLDVPASLWCAPVRAIVES</sequence>
<dbReference type="AlphaFoldDB" id="A0A542EF90"/>